<dbReference type="PANTHER" id="PTHR46844">
    <property type="entry name" value="SLR5058 PROTEIN"/>
    <property type="match status" value="1"/>
</dbReference>
<dbReference type="RefSeq" id="WP_248826110.1">
    <property type="nucleotide sequence ID" value="NZ_JALKFT010000023.1"/>
</dbReference>
<feature type="domain" description="NACHT" evidence="1">
    <location>
        <begin position="221"/>
        <end position="379"/>
    </location>
</feature>
<name>A0ABT0K2F9_9ACTN</name>
<dbReference type="Gene3D" id="3.40.50.300">
    <property type="entry name" value="P-loop containing nucleotide triphosphate hydrolases"/>
    <property type="match status" value="1"/>
</dbReference>
<evidence type="ECO:0000313" key="3">
    <source>
        <dbReference type="Proteomes" id="UP001201873"/>
    </source>
</evidence>
<comment type="caution">
    <text evidence="2">The sequence shown here is derived from an EMBL/GenBank/DDBJ whole genome shotgun (WGS) entry which is preliminary data.</text>
</comment>
<accession>A0ABT0K2F9</accession>
<dbReference type="InterPro" id="IPR027417">
    <property type="entry name" value="P-loop_NTPase"/>
</dbReference>
<sequence>MRRDSIGRTRAAVRELVAAVGDPRADRLLDCMVGEYQVGRSTVYAFFSGRDLAEWKTVAALVQACQEHHRRGHLNGLAQREHKEWVSRGRFDLAGFADVYRQDTEPGEGENPAWVAARTRYLQRVRERYPRVDLEILTPLTDQGEHPIMLVEQVFTPQHVRADPPPMEVPREVWRRLADAGHDESDLPDEVDRERLQAALRAYRDRPARPVLDVLADPACRKLVVLGDPGAGKSTLARYLMLTLACPAGAPDEAVLGPAADGALSAGAPGPARRVPQPPAGLAGWLPLLVELRTFADPAWRHGRSVTFLDLIDHLHASQDVGLPKSLVEPFLAADGQALVIFDGLDEIFDPRARAQITAEIEGFAARYPRTRVVVTSRPVGYQRQTLDTAGFGHWMLQDLDPDQIRSFTTGWYARSCPTDTAQASRLTARLLAAVDGSTAVAELAGNPMLLTILVIIGRRRELPRDRRSVYEHAVTVLVEHWDVNKHLRDANVDTDNAFLDVTNKLKLLHRVARGMQDAPAGLAGNHIPGPDLVAAFQTYLIDELSLPAVQAITAARAMLEQFRTRNFILARFGSQVYGFVHRTFLEYLAADDLNQRLINLDISQEQILAVYDRHWPDHAWAELLLLLTGMIPDRLATRAIRQLLAADPRWRVRTTPPRHLILGLQAAAEIRKASALTPHAEAITDALILLLGEADARETRFAPNDSLSADVNAVLARLLPHIGPHWAGRDRYQNWYHANGQQLGSFYPYTAARAAARIYMAQLPHPPADLHDAATHPHWALREAAVEAIAAGWADDEATLPLLRDRATTDDH</sequence>
<evidence type="ECO:0000259" key="1">
    <source>
        <dbReference type="PROSITE" id="PS50837"/>
    </source>
</evidence>
<dbReference type="InterPro" id="IPR007111">
    <property type="entry name" value="NACHT_NTPase"/>
</dbReference>
<dbReference type="SUPFAM" id="SSF52540">
    <property type="entry name" value="P-loop containing nucleoside triphosphate hydrolases"/>
    <property type="match status" value="1"/>
</dbReference>
<dbReference type="Proteomes" id="UP001201873">
    <property type="component" value="Unassembled WGS sequence"/>
</dbReference>
<dbReference type="PROSITE" id="PS50837">
    <property type="entry name" value="NACHT"/>
    <property type="match status" value="1"/>
</dbReference>
<feature type="non-terminal residue" evidence="2">
    <location>
        <position position="813"/>
    </location>
</feature>
<keyword evidence="3" id="KW-1185">Reference proteome</keyword>
<protein>
    <recommendedName>
        <fullName evidence="1">NACHT domain-containing protein</fullName>
    </recommendedName>
</protein>
<organism evidence="2 3">
    <name type="scientific">Frankia umida</name>
    <dbReference type="NCBI Taxonomy" id="573489"/>
    <lineage>
        <taxon>Bacteria</taxon>
        <taxon>Bacillati</taxon>
        <taxon>Actinomycetota</taxon>
        <taxon>Actinomycetes</taxon>
        <taxon>Frankiales</taxon>
        <taxon>Frankiaceae</taxon>
        <taxon>Frankia</taxon>
    </lineage>
</organism>
<gene>
    <name evidence="2" type="ORF">MXD59_19565</name>
</gene>
<dbReference type="PANTHER" id="PTHR46844:SF1">
    <property type="entry name" value="SLR5058 PROTEIN"/>
    <property type="match status" value="1"/>
</dbReference>
<dbReference type="EMBL" id="JALKFT010000023">
    <property type="protein sequence ID" value="MCK9877945.1"/>
    <property type="molecule type" value="Genomic_DNA"/>
</dbReference>
<proteinExistence type="predicted"/>
<evidence type="ECO:0000313" key="2">
    <source>
        <dbReference type="EMBL" id="MCK9877945.1"/>
    </source>
</evidence>
<reference evidence="2 3" key="1">
    <citation type="submission" date="2022-04" db="EMBL/GenBank/DDBJ databases">
        <title>Genome diversity in the genus Frankia.</title>
        <authorList>
            <person name="Carlos-Shanley C."/>
            <person name="Hahn D."/>
        </authorList>
    </citation>
    <scope>NUCLEOTIDE SEQUENCE [LARGE SCALE GENOMIC DNA]</scope>
    <source>
        <strain evidence="2 3">Ag45/Mut15</strain>
    </source>
</reference>